<feature type="compositionally biased region" description="Basic and acidic residues" evidence="1">
    <location>
        <begin position="166"/>
        <end position="181"/>
    </location>
</feature>
<organism evidence="2 3">
    <name type="scientific">Klebsormidium nitens</name>
    <name type="common">Green alga</name>
    <name type="synonym">Ulothrix nitens</name>
    <dbReference type="NCBI Taxonomy" id="105231"/>
    <lineage>
        <taxon>Eukaryota</taxon>
        <taxon>Viridiplantae</taxon>
        <taxon>Streptophyta</taxon>
        <taxon>Klebsormidiophyceae</taxon>
        <taxon>Klebsormidiales</taxon>
        <taxon>Klebsormidiaceae</taxon>
        <taxon>Klebsormidium</taxon>
    </lineage>
</organism>
<dbReference type="GO" id="GO:0004860">
    <property type="term" value="F:protein kinase inhibitor activity"/>
    <property type="evidence" value="ECO:0000318"/>
    <property type="project" value="GO_Central"/>
</dbReference>
<evidence type="ECO:0000256" key="1">
    <source>
        <dbReference type="SAM" id="MobiDB-lite"/>
    </source>
</evidence>
<feature type="region of interest" description="Disordered" evidence="1">
    <location>
        <begin position="1"/>
        <end position="26"/>
    </location>
</feature>
<feature type="compositionally biased region" description="Gly residues" evidence="1">
    <location>
        <begin position="146"/>
        <end position="156"/>
    </location>
</feature>
<dbReference type="GO" id="GO:0019901">
    <property type="term" value="F:protein kinase binding"/>
    <property type="evidence" value="ECO:0000318"/>
    <property type="project" value="GO_Central"/>
</dbReference>
<feature type="compositionally biased region" description="Basic residues" evidence="1">
    <location>
        <begin position="126"/>
        <end position="143"/>
    </location>
</feature>
<dbReference type="GO" id="GO:0005730">
    <property type="term" value="C:nucleolus"/>
    <property type="evidence" value="ECO:0000318"/>
    <property type="project" value="GO_Central"/>
</dbReference>
<dbReference type="PANTHER" id="PTHR13507:SF0">
    <property type="entry name" value="PRKR-INTERACTING PROTEIN 1"/>
    <property type="match status" value="1"/>
</dbReference>
<dbReference type="InterPro" id="IPR009548">
    <property type="entry name" value="Prkrip1"/>
</dbReference>
<gene>
    <name evidence="2" type="ORF">KFL_009810020</name>
</gene>
<proteinExistence type="predicted"/>
<keyword evidence="3" id="KW-1185">Reference proteome</keyword>
<dbReference type="STRING" id="105231.A0A1Y1IUH4"/>
<accession>A0A1Y1IUH4</accession>
<dbReference type="GO" id="GO:0003725">
    <property type="term" value="F:double-stranded RNA binding"/>
    <property type="evidence" value="ECO:0000318"/>
    <property type="project" value="GO_Central"/>
</dbReference>
<protein>
    <submittedName>
        <fullName evidence="2">Uncharacterized protein</fullName>
    </submittedName>
</protein>
<sequence length="181" mass="20120">MAEQERNGKEIVPVHTAKDGEGGDGKALVVGGSIGQIRVGPRMPGDTVSFEEKLRKITEEVPAKVSNVSGSSAGAGSGDFHQYRAMRRWEQDRLARMEEDFKKKVAEAEFEKRRLERLAAAEERTSKKRAKRQKLKDKKKSRRNGAGDGTTQGGQDEGQSDDGSEENEHVERVQELQKQLD</sequence>
<dbReference type="AlphaFoldDB" id="A0A1Y1IUH4"/>
<feature type="region of interest" description="Disordered" evidence="1">
    <location>
        <begin position="119"/>
        <end position="181"/>
    </location>
</feature>
<dbReference type="Proteomes" id="UP000054558">
    <property type="component" value="Unassembled WGS sequence"/>
</dbReference>
<dbReference type="Pfam" id="PF06658">
    <property type="entry name" value="DUF1168"/>
    <property type="match status" value="1"/>
</dbReference>
<name>A0A1Y1IUH4_KLENI</name>
<evidence type="ECO:0000313" key="3">
    <source>
        <dbReference type="Proteomes" id="UP000054558"/>
    </source>
</evidence>
<dbReference type="OrthoDB" id="10067079at2759"/>
<dbReference type="EMBL" id="DF237930">
    <property type="protein sequence ID" value="GAQ92327.1"/>
    <property type="molecule type" value="Genomic_DNA"/>
</dbReference>
<dbReference type="PANTHER" id="PTHR13507">
    <property type="entry name" value="PRKR-INTERACTING PROTEIN 1"/>
    <property type="match status" value="1"/>
</dbReference>
<reference evidence="2 3" key="1">
    <citation type="journal article" date="2014" name="Nat. Commun.">
        <title>Klebsormidium flaccidum genome reveals primary factors for plant terrestrial adaptation.</title>
        <authorList>
            <person name="Hori K."/>
            <person name="Maruyama F."/>
            <person name="Fujisawa T."/>
            <person name="Togashi T."/>
            <person name="Yamamoto N."/>
            <person name="Seo M."/>
            <person name="Sato S."/>
            <person name="Yamada T."/>
            <person name="Mori H."/>
            <person name="Tajima N."/>
            <person name="Moriyama T."/>
            <person name="Ikeuchi M."/>
            <person name="Watanabe M."/>
            <person name="Wada H."/>
            <person name="Kobayashi K."/>
            <person name="Saito M."/>
            <person name="Masuda T."/>
            <person name="Sasaki-Sekimoto Y."/>
            <person name="Mashiguchi K."/>
            <person name="Awai K."/>
            <person name="Shimojima M."/>
            <person name="Masuda S."/>
            <person name="Iwai M."/>
            <person name="Nobusawa T."/>
            <person name="Narise T."/>
            <person name="Kondo S."/>
            <person name="Saito H."/>
            <person name="Sato R."/>
            <person name="Murakawa M."/>
            <person name="Ihara Y."/>
            <person name="Oshima-Yamada Y."/>
            <person name="Ohtaka K."/>
            <person name="Satoh M."/>
            <person name="Sonobe K."/>
            <person name="Ishii M."/>
            <person name="Ohtani R."/>
            <person name="Kanamori-Sato M."/>
            <person name="Honoki R."/>
            <person name="Miyazaki D."/>
            <person name="Mochizuki H."/>
            <person name="Umetsu J."/>
            <person name="Higashi K."/>
            <person name="Shibata D."/>
            <person name="Kamiya Y."/>
            <person name="Sato N."/>
            <person name="Nakamura Y."/>
            <person name="Tabata S."/>
            <person name="Ida S."/>
            <person name="Kurokawa K."/>
            <person name="Ohta H."/>
        </authorList>
    </citation>
    <scope>NUCLEOTIDE SEQUENCE [LARGE SCALE GENOMIC DNA]</scope>
    <source>
        <strain evidence="2 3">NIES-2285</strain>
    </source>
</reference>
<dbReference type="OMA" id="IKFQENR"/>
<evidence type="ECO:0000313" key="2">
    <source>
        <dbReference type="EMBL" id="GAQ92327.1"/>
    </source>
</evidence>